<gene>
    <name evidence="4" type="ORF">S03H2_52365</name>
</gene>
<dbReference type="InterPro" id="IPR010426">
    <property type="entry name" value="MTTB_MeTrfase"/>
</dbReference>
<dbReference type="AlphaFoldDB" id="X1I7X6"/>
<accession>X1I7X6</accession>
<protein>
    <recommendedName>
        <fullName evidence="5">Trimethylamine methyltransferase</fullName>
    </recommendedName>
</protein>
<name>X1I7X6_9ZZZZ</name>
<keyword evidence="2" id="KW-0489">Methyltransferase</keyword>
<dbReference type="GO" id="GO:0032259">
    <property type="term" value="P:methylation"/>
    <property type="evidence" value="ECO:0007669"/>
    <property type="project" value="UniProtKB-KW"/>
</dbReference>
<dbReference type="GO" id="GO:0015948">
    <property type="term" value="P:methanogenesis"/>
    <property type="evidence" value="ECO:0007669"/>
    <property type="project" value="InterPro"/>
</dbReference>
<dbReference type="InterPro" id="IPR038601">
    <property type="entry name" value="MttB-like_sf"/>
</dbReference>
<comment type="caution">
    <text evidence="4">The sequence shown here is derived from an EMBL/GenBank/DDBJ whole genome shotgun (WGS) entry which is preliminary data.</text>
</comment>
<evidence type="ECO:0000256" key="1">
    <source>
        <dbReference type="ARBA" id="ARBA00007137"/>
    </source>
</evidence>
<evidence type="ECO:0000256" key="3">
    <source>
        <dbReference type="ARBA" id="ARBA00022679"/>
    </source>
</evidence>
<reference evidence="4" key="1">
    <citation type="journal article" date="2014" name="Front. Microbiol.">
        <title>High frequency of phylogenetically diverse reductive dehalogenase-homologous genes in deep subseafloor sedimentary metagenomes.</title>
        <authorList>
            <person name="Kawai M."/>
            <person name="Futagami T."/>
            <person name="Toyoda A."/>
            <person name="Takaki Y."/>
            <person name="Nishi S."/>
            <person name="Hori S."/>
            <person name="Arai W."/>
            <person name="Tsubouchi T."/>
            <person name="Morono Y."/>
            <person name="Uchiyama I."/>
            <person name="Ito T."/>
            <person name="Fujiyama A."/>
            <person name="Inagaki F."/>
            <person name="Takami H."/>
        </authorList>
    </citation>
    <scope>NUCLEOTIDE SEQUENCE</scope>
    <source>
        <strain evidence="4">Expedition CK06-06</strain>
    </source>
</reference>
<evidence type="ECO:0000256" key="2">
    <source>
        <dbReference type="ARBA" id="ARBA00022603"/>
    </source>
</evidence>
<proteinExistence type="inferred from homology"/>
<comment type="similarity">
    <text evidence="1">Belongs to the trimethylamine methyltransferase family.</text>
</comment>
<dbReference type="EMBL" id="BARU01033262">
    <property type="protein sequence ID" value="GAH65390.1"/>
    <property type="molecule type" value="Genomic_DNA"/>
</dbReference>
<organism evidence="4">
    <name type="scientific">marine sediment metagenome</name>
    <dbReference type="NCBI Taxonomy" id="412755"/>
    <lineage>
        <taxon>unclassified sequences</taxon>
        <taxon>metagenomes</taxon>
        <taxon>ecological metagenomes</taxon>
    </lineage>
</organism>
<sequence>AGTLAQENAEILAAICITQLIREGMPICYGGICHAFDMRTTQIIFGGPEQAIFSIAMSQIGKYYGLPVYINAGLTDSKKPDAQAGLESGITLSLGIASGADIFGHMGICGMDQGSSLDILVMQSEIISYLESTNRLINFDDDTFATDLISEVGPMGMFLNKRHTAKNIRKELWFPTLLDRENYDNWLKTNSTDMEERCRNRKKELLAKHEPTPLDNDIKNDLEKIIEDAKRNLSK</sequence>
<dbReference type="Pfam" id="PF06253">
    <property type="entry name" value="MTTB"/>
    <property type="match status" value="1"/>
</dbReference>
<evidence type="ECO:0000313" key="4">
    <source>
        <dbReference type="EMBL" id="GAH65390.1"/>
    </source>
</evidence>
<evidence type="ECO:0008006" key="5">
    <source>
        <dbReference type="Google" id="ProtNLM"/>
    </source>
</evidence>
<feature type="non-terminal residue" evidence="4">
    <location>
        <position position="1"/>
    </location>
</feature>
<dbReference type="GO" id="GO:0008168">
    <property type="term" value="F:methyltransferase activity"/>
    <property type="evidence" value="ECO:0007669"/>
    <property type="project" value="UniProtKB-KW"/>
</dbReference>
<dbReference type="Gene3D" id="3.20.20.480">
    <property type="entry name" value="Trimethylamine methyltransferase-like"/>
    <property type="match status" value="1"/>
</dbReference>
<keyword evidence="3" id="KW-0808">Transferase</keyword>